<evidence type="ECO:0000259" key="1">
    <source>
        <dbReference type="Pfam" id="PF18765"/>
    </source>
</evidence>
<keyword evidence="2" id="KW-0808">Transferase</keyword>
<feature type="domain" description="Polymerase beta nucleotidyltransferase" evidence="1">
    <location>
        <begin position="10"/>
        <end position="102"/>
    </location>
</feature>
<dbReference type="GO" id="GO:0016740">
    <property type="term" value="F:transferase activity"/>
    <property type="evidence" value="ECO:0007669"/>
    <property type="project" value="UniProtKB-KW"/>
</dbReference>
<evidence type="ECO:0000313" key="3">
    <source>
        <dbReference type="Proteomes" id="UP000280960"/>
    </source>
</evidence>
<accession>A0A3G2R7U9</accession>
<dbReference type="InterPro" id="IPR041633">
    <property type="entry name" value="Polbeta"/>
</dbReference>
<gene>
    <name evidence="2" type="ORF">D2962_13385</name>
</gene>
<dbReference type="PANTHER" id="PTHR43852:SF3">
    <property type="entry name" value="NUCLEOTIDYLTRANSFERASE"/>
    <property type="match status" value="1"/>
</dbReference>
<proteinExistence type="predicted"/>
<evidence type="ECO:0000313" key="2">
    <source>
        <dbReference type="EMBL" id="AYO31455.1"/>
    </source>
</evidence>
<name>A0A3G2R7U9_9FIRM</name>
<dbReference type="PANTHER" id="PTHR43852">
    <property type="entry name" value="NUCLEOTIDYLTRANSFERASE"/>
    <property type="match status" value="1"/>
</dbReference>
<dbReference type="InterPro" id="IPR043519">
    <property type="entry name" value="NT_sf"/>
</dbReference>
<dbReference type="NCBIfam" id="NF047752">
    <property type="entry name" value="MntA_antitoxin"/>
    <property type="match status" value="1"/>
</dbReference>
<dbReference type="Gene3D" id="3.30.460.10">
    <property type="entry name" value="Beta Polymerase, domain 2"/>
    <property type="match status" value="1"/>
</dbReference>
<dbReference type="Pfam" id="PF18765">
    <property type="entry name" value="Polbeta"/>
    <property type="match status" value="1"/>
</dbReference>
<dbReference type="RefSeq" id="WP_122015268.1">
    <property type="nucleotide sequence ID" value="NZ_CP033169.1"/>
</dbReference>
<dbReference type="AlphaFoldDB" id="A0A3G2R7U9"/>
<dbReference type="Proteomes" id="UP000280960">
    <property type="component" value="Chromosome"/>
</dbReference>
<dbReference type="KEGG" id="bacg:D2962_13385"/>
<protein>
    <submittedName>
        <fullName evidence="2">Nucleotidyltransferase domain-containing protein</fullName>
    </submittedName>
</protein>
<dbReference type="InterPro" id="IPR052930">
    <property type="entry name" value="TA_antitoxin_MntA"/>
</dbReference>
<reference evidence="2 3" key="1">
    <citation type="submission" date="2018-10" db="EMBL/GenBank/DDBJ databases">
        <authorList>
            <person name="Zhang X."/>
        </authorList>
    </citation>
    <scope>NUCLEOTIDE SEQUENCE [LARGE SCALE GENOMIC DNA]</scope>
    <source>
        <strain evidence="2 3">SK-G1</strain>
    </source>
</reference>
<keyword evidence="3" id="KW-1185">Reference proteome</keyword>
<dbReference type="CDD" id="cd05403">
    <property type="entry name" value="NT_KNTase_like"/>
    <property type="match status" value="1"/>
</dbReference>
<organism evidence="2 3">
    <name type="scientific">Biomaibacter acetigenes</name>
    <dbReference type="NCBI Taxonomy" id="2316383"/>
    <lineage>
        <taxon>Bacteria</taxon>
        <taxon>Bacillati</taxon>
        <taxon>Bacillota</taxon>
        <taxon>Clostridia</taxon>
        <taxon>Thermosediminibacterales</taxon>
        <taxon>Tepidanaerobacteraceae</taxon>
        <taxon>Biomaibacter</taxon>
    </lineage>
</organism>
<sequence>MKSINVMDNQDLINYFKKDPNILLVTVFGSLIENNFLEKISDIDIAILFKNDISLPDEARIMDDLSEILKFEDIDLLNLNKANFLLRYNAVIKGRIIYEKDRDITDDFLESVINSFRLHYYRYNSMQKEFIQNLIERN</sequence>
<dbReference type="SUPFAM" id="SSF81301">
    <property type="entry name" value="Nucleotidyltransferase"/>
    <property type="match status" value="1"/>
</dbReference>
<dbReference type="EMBL" id="CP033169">
    <property type="protein sequence ID" value="AYO31455.1"/>
    <property type="molecule type" value="Genomic_DNA"/>
</dbReference>